<name>G6EKA0_9SPHN</name>
<organism evidence="1 2">
    <name type="scientific">Novosphingobium pentaromativorans US6-1</name>
    <dbReference type="NCBI Taxonomy" id="1088721"/>
    <lineage>
        <taxon>Bacteria</taxon>
        <taxon>Pseudomonadati</taxon>
        <taxon>Pseudomonadota</taxon>
        <taxon>Alphaproteobacteria</taxon>
        <taxon>Sphingomonadales</taxon>
        <taxon>Sphingomonadaceae</taxon>
        <taxon>Novosphingobium</taxon>
    </lineage>
</organism>
<dbReference type="AlphaFoldDB" id="G6EKA0"/>
<dbReference type="RefSeq" id="WP_007015678.1">
    <property type="nucleotide sequence ID" value="NZ_AGFM01000091.1"/>
</dbReference>
<comment type="caution">
    <text evidence="1">The sequence shown here is derived from an EMBL/GenBank/DDBJ whole genome shotgun (WGS) entry which is preliminary data.</text>
</comment>
<accession>G6EKA0</accession>
<sequence length="56" mass="6259">MQKASHTVTDVTLHETIDDLRNLFAARHFLCLVEALFGGAIRRMLSTSKLPLILGH</sequence>
<keyword evidence="2" id="KW-1185">Reference proteome</keyword>
<dbReference type="EMBL" id="AGFM01000091">
    <property type="protein sequence ID" value="EHJ58269.1"/>
    <property type="molecule type" value="Genomic_DNA"/>
</dbReference>
<proteinExistence type="predicted"/>
<gene>
    <name evidence="1" type="ORF">NSU_4771</name>
</gene>
<reference evidence="1 2" key="1">
    <citation type="journal article" date="2012" name="J. Bacteriol.">
        <title>Genome sequence of benzo(a)pyrene-degrading bacterium Novosphingobium pentaromativorans US6-1.</title>
        <authorList>
            <person name="Luo Y.R."/>
            <person name="Kang S.G."/>
            <person name="Kim S.J."/>
            <person name="Kim M.R."/>
            <person name="Li N."/>
            <person name="Lee J.H."/>
            <person name="Kwon K.K."/>
        </authorList>
    </citation>
    <scope>NUCLEOTIDE SEQUENCE [LARGE SCALE GENOMIC DNA]</scope>
    <source>
        <strain evidence="1 2">US6-1</strain>
    </source>
</reference>
<evidence type="ECO:0000313" key="1">
    <source>
        <dbReference type="EMBL" id="EHJ58269.1"/>
    </source>
</evidence>
<dbReference type="PATRIC" id="fig|1088721.3.peg.4684"/>
<dbReference type="Proteomes" id="UP000004030">
    <property type="component" value="Unassembled WGS sequence"/>
</dbReference>
<protein>
    <submittedName>
        <fullName evidence="1">Uncharacterized protein</fullName>
    </submittedName>
</protein>
<evidence type="ECO:0000313" key="2">
    <source>
        <dbReference type="Proteomes" id="UP000004030"/>
    </source>
</evidence>